<accession>A0ABU3PZD0</accession>
<feature type="region of interest" description="Disordered" evidence="1">
    <location>
        <begin position="1"/>
        <end position="23"/>
    </location>
</feature>
<dbReference type="Pfam" id="PF12502">
    <property type="entry name" value="DUF3710"/>
    <property type="match status" value="1"/>
</dbReference>
<evidence type="ECO:0000256" key="1">
    <source>
        <dbReference type="SAM" id="MobiDB-lite"/>
    </source>
</evidence>
<evidence type="ECO:0000313" key="2">
    <source>
        <dbReference type="EMBL" id="MDT9594607.1"/>
    </source>
</evidence>
<feature type="compositionally biased region" description="Low complexity" evidence="1">
    <location>
        <begin position="9"/>
        <end position="23"/>
    </location>
</feature>
<proteinExistence type="predicted"/>
<name>A0ABU3PZD0_9ACTN</name>
<dbReference type="EMBL" id="JAVYII010000007">
    <property type="protein sequence ID" value="MDT9594607.1"/>
    <property type="molecule type" value="Genomic_DNA"/>
</dbReference>
<dbReference type="InterPro" id="IPR022183">
    <property type="entry name" value="DUF3710"/>
</dbReference>
<keyword evidence="3" id="KW-1185">Reference proteome</keyword>
<gene>
    <name evidence="2" type="ORF">RDV89_16095</name>
</gene>
<comment type="caution">
    <text evidence="2">The sequence shown here is derived from an EMBL/GenBank/DDBJ whole genome shotgun (WGS) entry which is preliminary data.</text>
</comment>
<dbReference type="Proteomes" id="UP001268542">
    <property type="component" value="Unassembled WGS sequence"/>
</dbReference>
<evidence type="ECO:0000313" key="3">
    <source>
        <dbReference type="Proteomes" id="UP001268542"/>
    </source>
</evidence>
<organism evidence="2 3">
    <name type="scientific">Nocardioides imazamoxiresistens</name>
    <dbReference type="NCBI Taxonomy" id="3231893"/>
    <lineage>
        <taxon>Bacteria</taxon>
        <taxon>Bacillati</taxon>
        <taxon>Actinomycetota</taxon>
        <taxon>Actinomycetes</taxon>
        <taxon>Propionibacteriales</taxon>
        <taxon>Nocardioidaceae</taxon>
        <taxon>Nocardioides</taxon>
    </lineage>
</organism>
<sequence>MKFRRKRTPAGNPAANGVAGPTALTPAFGAPDRVDEVTEGPFDVKDVDLEDGVERIDLGSLLIAPGAGRDVRLQVDQKTQRVQAVLIAGSDGAIELRAFAAPRGGDLWEETRPRIAEDMKKRGASVAEAEGPMGTELRCEVTVKRPDGTPAQQPSRIVGLNGPRWFLRATLLGQPVADEAAAKEWEGVLRGVVVRRGDEAMAVGDPLPITVPEKARRIK</sequence>
<dbReference type="RefSeq" id="WP_315734526.1">
    <property type="nucleotide sequence ID" value="NZ_JAVYII010000007.1"/>
</dbReference>
<reference evidence="2 3" key="1">
    <citation type="submission" date="2023-08" db="EMBL/GenBank/DDBJ databases">
        <title>Nocardioides seae sp. nov., a bacterium isolated from a soil.</title>
        <authorList>
            <person name="Wang X."/>
        </authorList>
    </citation>
    <scope>NUCLEOTIDE SEQUENCE [LARGE SCALE GENOMIC DNA]</scope>
    <source>
        <strain evidence="2 3">YZH12</strain>
    </source>
</reference>
<protein>
    <submittedName>
        <fullName evidence="2">DUF3710 domain-containing protein</fullName>
    </submittedName>
</protein>